<comment type="caution">
    <text evidence="1">The sequence shown here is derived from an EMBL/GenBank/DDBJ whole genome shotgun (WGS) entry which is preliminary data.</text>
</comment>
<evidence type="ECO:0000313" key="2">
    <source>
        <dbReference type="Proteomes" id="UP000287746"/>
    </source>
</evidence>
<evidence type="ECO:0000313" key="1">
    <source>
        <dbReference type="EMBL" id="RSY90689.1"/>
    </source>
</evidence>
<dbReference type="PANTHER" id="PTHR35006">
    <property type="entry name" value="GLYOXALASE FAMILY PROTEIN (AFU_ORTHOLOGUE AFUA_5G14830)"/>
    <property type="match status" value="1"/>
</dbReference>
<dbReference type="InterPro" id="IPR029068">
    <property type="entry name" value="Glyas_Bleomycin-R_OHBP_Dase"/>
</dbReference>
<dbReference type="AlphaFoldDB" id="A0A430G9C6"/>
<dbReference type="Proteomes" id="UP000287746">
    <property type="component" value="Unassembled WGS sequence"/>
</dbReference>
<proteinExistence type="predicted"/>
<gene>
    <name evidence="1" type="ORF">DAH66_01595</name>
</gene>
<protein>
    <submittedName>
        <fullName evidence="1">VOC family protein</fullName>
    </submittedName>
</protein>
<organism evidence="1 2">
    <name type="scientific">Sphingomonas koreensis</name>
    <dbReference type="NCBI Taxonomy" id="93064"/>
    <lineage>
        <taxon>Bacteria</taxon>
        <taxon>Pseudomonadati</taxon>
        <taxon>Pseudomonadota</taxon>
        <taxon>Alphaproteobacteria</taxon>
        <taxon>Sphingomonadales</taxon>
        <taxon>Sphingomonadaceae</taxon>
        <taxon>Sphingomonas</taxon>
    </lineage>
</organism>
<accession>A0A430G9C6</accession>
<dbReference type="PANTHER" id="PTHR35006:SF1">
    <property type="entry name" value="BLL2941 PROTEIN"/>
    <property type="match status" value="1"/>
</dbReference>
<dbReference type="SUPFAM" id="SSF54593">
    <property type="entry name" value="Glyoxalase/Bleomycin resistance protein/Dihydroxybiphenyl dioxygenase"/>
    <property type="match status" value="1"/>
</dbReference>
<name>A0A430G9C6_9SPHN</name>
<dbReference type="EMBL" id="QQYZ01000001">
    <property type="protein sequence ID" value="RSY90689.1"/>
    <property type="molecule type" value="Genomic_DNA"/>
</dbReference>
<dbReference type="RefSeq" id="WP_126003327.1">
    <property type="nucleotide sequence ID" value="NZ_QQYZ01000001.1"/>
</dbReference>
<dbReference type="CDD" id="cd07262">
    <property type="entry name" value="VOC_like"/>
    <property type="match status" value="1"/>
</dbReference>
<dbReference type="Gene3D" id="3.10.180.10">
    <property type="entry name" value="2,3-Dihydroxybiphenyl 1,2-Dioxygenase, domain 1"/>
    <property type="match status" value="1"/>
</dbReference>
<sequence>MSAYVTIGANDSETSNRFYDAVLGTIGWSSHVEFPGWRAYSEGGRGDGFTIWIARPFDGGDASAGNGSMTGLPAASREQVDDFHAAALANGGSDEGAPGLRAHYGPNWYAAYVRDPVGNKLGVICRSES</sequence>
<reference evidence="1 2" key="1">
    <citation type="submission" date="2018-07" db="EMBL/GenBank/DDBJ databases">
        <title>Genomic and Epidemiologic Investigation of an Indolent Hospital Outbreak.</title>
        <authorList>
            <person name="Johnson R.C."/>
            <person name="Deming C."/>
            <person name="Conlan S."/>
            <person name="Zellmer C.J."/>
            <person name="Michelin A.V."/>
            <person name="Lee-Lin S."/>
            <person name="Thomas P.J."/>
            <person name="Park M."/>
            <person name="Weingarten R.A."/>
            <person name="Less J."/>
            <person name="Dekker J.P."/>
            <person name="Frank K.M."/>
            <person name="Musser K.A."/>
            <person name="Mcquiston J.R."/>
            <person name="Henderson D.K."/>
            <person name="Lau A.F."/>
            <person name="Palmore T.N."/>
            <person name="Segre J.A."/>
        </authorList>
    </citation>
    <scope>NUCLEOTIDE SEQUENCE [LARGE SCALE GENOMIC DNA]</scope>
    <source>
        <strain evidence="1 2">SK-CDC1_0717</strain>
    </source>
</reference>